<protein>
    <recommendedName>
        <fullName evidence="6">Tyrosine aminotransferase</fullName>
        <ecNumber evidence="5">2.6.1.5</ecNumber>
    </recommendedName>
    <alternativeName>
        <fullName evidence="11">L-tyrosine:2-oxoglutarate aminotransferase</fullName>
    </alternativeName>
</protein>
<evidence type="ECO:0000256" key="6">
    <source>
        <dbReference type="ARBA" id="ARBA00015959"/>
    </source>
</evidence>
<evidence type="ECO:0000256" key="7">
    <source>
        <dbReference type="ARBA" id="ARBA00022576"/>
    </source>
</evidence>
<evidence type="ECO:0000256" key="11">
    <source>
        <dbReference type="ARBA" id="ARBA00031696"/>
    </source>
</evidence>
<dbReference type="OMA" id="CALDLCI"/>
<dbReference type="EMBL" id="KB007982">
    <property type="protein sequence ID" value="ELR16760.1"/>
    <property type="molecule type" value="Genomic_DNA"/>
</dbReference>
<comment type="catalytic activity">
    <reaction evidence="12">
        <text>L-tyrosine + 2-oxoglutarate = 3-(4-hydroxyphenyl)pyruvate + L-glutamate</text>
        <dbReference type="Rhea" id="RHEA:15093"/>
        <dbReference type="ChEBI" id="CHEBI:16810"/>
        <dbReference type="ChEBI" id="CHEBI:29985"/>
        <dbReference type="ChEBI" id="CHEBI:36242"/>
        <dbReference type="ChEBI" id="CHEBI:58315"/>
        <dbReference type="EC" id="2.6.1.5"/>
    </reaction>
</comment>
<dbReference type="NCBIfam" id="TIGR01264">
    <property type="entry name" value="tyr_amTase_E"/>
    <property type="match status" value="1"/>
</dbReference>
<accession>L8GUT4</accession>
<dbReference type="InterPro" id="IPR015422">
    <property type="entry name" value="PyrdxlP-dep_Trfase_small"/>
</dbReference>
<dbReference type="EC" id="2.6.1.5" evidence="5"/>
<evidence type="ECO:0000256" key="1">
    <source>
        <dbReference type="ARBA" id="ARBA00001933"/>
    </source>
</evidence>
<dbReference type="OrthoDB" id="7042322at2759"/>
<dbReference type="PANTHER" id="PTHR45744:SF2">
    <property type="entry name" value="TYROSINE AMINOTRANSFERASE"/>
    <property type="match status" value="1"/>
</dbReference>
<dbReference type="InterPro" id="IPR004839">
    <property type="entry name" value="Aminotransferase_I/II_large"/>
</dbReference>
<proteinExistence type="inferred from homology"/>
<dbReference type="SUPFAM" id="SSF53383">
    <property type="entry name" value="PLP-dependent transferases"/>
    <property type="match status" value="1"/>
</dbReference>
<evidence type="ECO:0000256" key="12">
    <source>
        <dbReference type="ARBA" id="ARBA00047798"/>
    </source>
</evidence>
<comment type="cofactor">
    <cofactor evidence="1 13 14">
        <name>pyridoxal 5'-phosphate</name>
        <dbReference type="ChEBI" id="CHEBI:597326"/>
    </cofactor>
</comment>
<gene>
    <name evidence="16" type="ORF">ACA1_382280</name>
</gene>
<dbReference type="GeneID" id="14917474"/>
<organism evidence="16 17">
    <name type="scientific">Acanthamoeba castellanii (strain ATCC 30010 / Neff)</name>
    <dbReference type="NCBI Taxonomy" id="1257118"/>
    <lineage>
        <taxon>Eukaryota</taxon>
        <taxon>Amoebozoa</taxon>
        <taxon>Discosea</taxon>
        <taxon>Longamoebia</taxon>
        <taxon>Centramoebida</taxon>
        <taxon>Acanthamoebidae</taxon>
        <taxon>Acanthamoeba</taxon>
    </lineage>
</organism>
<comment type="pathway">
    <text evidence="2">Amino-acid degradation; L-phenylalanine degradation; acetoacetate and fumarate from L-phenylalanine: step 2/6.</text>
</comment>
<dbReference type="InterPro" id="IPR015424">
    <property type="entry name" value="PyrdxlP-dep_Trfase"/>
</dbReference>
<keyword evidence="9" id="KW-0828">Tyrosine catabolism</keyword>
<dbReference type="STRING" id="1257118.L8GUT4"/>
<evidence type="ECO:0000256" key="4">
    <source>
        <dbReference type="ARBA" id="ARBA00011738"/>
    </source>
</evidence>
<dbReference type="Gene3D" id="3.90.1150.10">
    <property type="entry name" value="Aspartate Aminotransferase, domain 1"/>
    <property type="match status" value="1"/>
</dbReference>
<dbReference type="RefSeq" id="XP_004338773.1">
    <property type="nucleotide sequence ID" value="XM_004338725.1"/>
</dbReference>
<dbReference type="InterPro" id="IPR005958">
    <property type="entry name" value="TyrNic_aminoTrfase"/>
</dbReference>
<feature type="domain" description="Aminotransferase class I/classII large" evidence="15">
    <location>
        <begin position="41"/>
        <end position="399"/>
    </location>
</feature>
<reference evidence="16 17" key="1">
    <citation type="journal article" date="2013" name="Genome Biol.">
        <title>Genome of Acanthamoeba castellanii highlights extensive lateral gene transfer and early evolution of tyrosine kinase signaling.</title>
        <authorList>
            <person name="Clarke M."/>
            <person name="Lohan A.J."/>
            <person name="Liu B."/>
            <person name="Lagkouvardos I."/>
            <person name="Roy S."/>
            <person name="Zafar N."/>
            <person name="Bertelli C."/>
            <person name="Schilde C."/>
            <person name="Kianianmomeni A."/>
            <person name="Burglin T.R."/>
            <person name="Frech C."/>
            <person name="Turcotte B."/>
            <person name="Kopec K.O."/>
            <person name="Synnott J.M."/>
            <person name="Choo C."/>
            <person name="Paponov I."/>
            <person name="Finkler A."/>
            <person name="Soon Heng Tan C."/>
            <person name="Hutchins A.P."/>
            <person name="Weinmeier T."/>
            <person name="Rattei T."/>
            <person name="Chu J.S."/>
            <person name="Gimenez G."/>
            <person name="Irimia M."/>
            <person name="Rigden D.J."/>
            <person name="Fitzpatrick D.A."/>
            <person name="Lorenzo-Morales J."/>
            <person name="Bateman A."/>
            <person name="Chiu C.H."/>
            <person name="Tang P."/>
            <person name="Hegemann P."/>
            <person name="Fromm H."/>
            <person name="Raoult D."/>
            <person name="Greub G."/>
            <person name="Miranda-Saavedra D."/>
            <person name="Chen N."/>
            <person name="Nash P."/>
            <person name="Ginger M.L."/>
            <person name="Horn M."/>
            <person name="Schaap P."/>
            <person name="Caler L."/>
            <person name="Loftus B."/>
        </authorList>
    </citation>
    <scope>NUCLEOTIDE SEQUENCE [LARGE SCALE GENOMIC DNA]</scope>
    <source>
        <strain evidence="16 17">Neff</strain>
    </source>
</reference>
<evidence type="ECO:0000256" key="10">
    <source>
        <dbReference type="ARBA" id="ARBA00022898"/>
    </source>
</evidence>
<evidence type="ECO:0000259" key="15">
    <source>
        <dbReference type="Pfam" id="PF00155"/>
    </source>
</evidence>
<dbReference type="KEGG" id="acan:ACA1_382280"/>
<keyword evidence="17" id="KW-1185">Reference proteome</keyword>
<dbReference type="PANTHER" id="PTHR45744">
    <property type="entry name" value="TYROSINE AMINOTRANSFERASE"/>
    <property type="match status" value="1"/>
</dbReference>
<evidence type="ECO:0000313" key="16">
    <source>
        <dbReference type="EMBL" id="ELR16760.1"/>
    </source>
</evidence>
<evidence type="ECO:0000256" key="2">
    <source>
        <dbReference type="ARBA" id="ARBA00005203"/>
    </source>
</evidence>
<dbReference type="Pfam" id="PF00155">
    <property type="entry name" value="Aminotran_1_2"/>
    <property type="match status" value="1"/>
</dbReference>
<evidence type="ECO:0000256" key="14">
    <source>
        <dbReference type="PIRSR" id="PIRSR000517-1"/>
    </source>
</evidence>
<dbReference type="VEuPathDB" id="AmoebaDB:ACA1_382280"/>
<dbReference type="InterPro" id="IPR015421">
    <property type="entry name" value="PyrdxlP-dep_Trfase_major"/>
</dbReference>
<sequence>MQAPVKSEWKPIRASVSSLRMTNPIRALLETIKVPENPEKEMIDLSIGDPTVYDNLSVHPFVKEELKKVVDSPLRSFHGYVHSAGSSEAKRAVAQKFTSPESPLRETDIILTSGCSGALEIAIKAFCNPGDNILLPRPGFSLYQTICEHLDVKWKHYNLLPEREWEVDLEQLSSLVDERTKVILVNNPSNPCGSVFSREHIKAILEIAEKHQLPIISDEVYYDMVFPSSGKQFESFGRVSEDVPVLVVGGIAKRVGWIQIHDRNGLLEEVRQGLNRLTTLILGPNTLVQGVLPQMLHNTPEEFYQHSLSQLEANAQLLVEQLANVPGLKVIKPSGAMYVMMGIEVEKFEDIKDDVDFTQKLLAEECVLVLPGTIFQIPNYVRLVICPTLDKLRLVCERLASFSARHAKKRE</sequence>
<dbReference type="GO" id="GO:0006559">
    <property type="term" value="P:L-phenylalanine catabolic process"/>
    <property type="evidence" value="ECO:0007669"/>
    <property type="project" value="UniProtKB-UniPathway"/>
</dbReference>
<dbReference type="Gene3D" id="3.40.640.10">
    <property type="entry name" value="Type I PLP-dependent aspartate aminotransferase-like (Major domain)"/>
    <property type="match status" value="1"/>
</dbReference>
<dbReference type="GO" id="GO:0004838">
    <property type="term" value="F:L-tyrosine-2-oxoglutarate transaminase activity"/>
    <property type="evidence" value="ECO:0007669"/>
    <property type="project" value="InterPro"/>
</dbReference>
<dbReference type="InterPro" id="IPR005957">
    <property type="entry name" value="Tyrosine_aminoTrfase"/>
</dbReference>
<dbReference type="GO" id="GO:0030170">
    <property type="term" value="F:pyridoxal phosphate binding"/>
    <property type="evidence" value="ECO:0007669"/>
    <property type="project" value="InterPro"/>
</dbReference>
<comment type="subunit">
    <text evidence="4">Homodimer.</text>
</comment>
<dbReference type="GO" id="GO:0006572">
    <property type="term" value="P:L-tyrosine catabolic process"/>
    <property type="evidence" value="ECO:0007669"/>
    <property type="project" value="UniProtKB-KW"/>
</dbReference>
<dbReference type="AlphaFoldDB" id="L8GUT4"/>
<evidence type="ECO:0000256" key="9">
    <source>
        <dbReference type="ARBA" id="ARBA00022878"/>
    </source>
</evidence>
<keyword evidence="10 13" id="KW-0663">Pyridoxal phosphate</keyword>
<dbReference type="Proteomes" id="UP000011083">
    <property type="component" value="Unassembled WGS sequence"/>
</dbReference>
<evidence type="ECO:0000313" key="17">
    <source>
        <dbReference type="Proteomes" id="UP000011083"/>
    </source>
</evidence>
<evidence type="ECO:0000256" key="3">
    <source>
        <dbReference type="ARBA" id="ARBA00007441"/>
    </source>
</evidence>
<name>L8GUT4_ACACF</name>
<evidence type="ECO:0000256" key="8">
    <source>
        <dbReference type="ARBA" id="ARBA00022679"/>
    </source>
</evidence>
<keyword evidence="7 16" id="KW-0032">Aminotransferase</keyword>
<keyword evidence="8 16" id="KW-0808">Transferase</keyword>
<dbReference type="PIRSF" id="PIRSF000517">
    <property type="entry name" value="Tyr_transaminase"/>
    <property type="match status" value="1"/>
</dbReference>
<evidence type="ECO:0000256" key="13">
    <source>
        <dbReference type="PIRNR" id="PIRNR000517"/>
    </source>
</evidence>
<comment type="similarity">
    <text evidence="3 13">Belongs to the class-I pyridoxal-phosphate-dependent aminotransferase family.</text>
</comment>
<feature type="modified residue" description="N6-(pyridoxal phosphate)lysine" evidence="14">
    <location>
        <position position="253"/>
    </location>
</feature>
<dbReference type="NCBIfam" id="TIGR01265">
    <property type="entry name" value="tyr_nico_aTase"/>
    <property type="match status" value="1"/>
</dbReference>
<evidence type="ECO:0000256" key="5">
    <source>
        <dbReference type="ARBA" id="ARBA00012749"/>
    </source>
</evidence>
<dbReference type="CDD" id="cd00609">
    <property type="entry name" value="AAT_like"/>
    <property type="match status" value="1"/>
</dbReference>
<dbReference type="UniPathway" id="UPA00139">
    <property type="reaction ID" value="UER00338"/>
</dbReference>